<proteinExistence type="predicted"/>
<dbReference type="InterPro" id="IPR025553">
    <property type="entry name" value="YppF"/>
</dbReference>
<dbReference type="AlphaFoldDB" id="A0A370GMB2"/>
<sequence>MNVQELKQRFEQKRAFATEDLNELLVFAKKAYLYNELSAYEYKKIVEELESAYGTEHIKNQNTH</sequence>
<comment type="caution">
    <text evidence="1">The sequence shown here is derived from an EMBL/GenBank/DDBJ whole genome shotgun (WGS) entry which is preliminary data.</text>
</comment>
<protein>
    <submittedName>
        <fullName evidence="1">YppF-like protein</fullName>
    </submittedName>
</protein>
<evidence type="ECO:0000313" key="2">
    <source>
        <dbReference type="Proteomes" id="UP000255326"/>
    </source>
</evidence>
<dbReference type="RefSeq" id="WP_114745354.1">
    <property type="nucleotide sequence ID" value="NZ_QQAY01000004.1"/>
</dbReference>
<dbReference type="OrthoDB" id="2680239at2"/>
<reference evidence="1 2" key="1">
    <citation type="submission" date="2018-07" db="EMBL/GenBank/DDBJ databases">
        <title>Genomic Encyclopedia of Type Strains, Phase IV (KMG-IV): sequencing the most valuable type-strain genomes for metagenomic binning, comparative biology and taxonomic classification.</title>
        <authorList>
            <person name="Goeker M."/>
        </authorList>
    </citation>
    <scope>NUCLEOTIDE SEQUENCE [LARGE SCALE GENOMIC DNA]</scope>
    <source>
        <strain evidence="1 2">DSM 25281</strain>
    </source>
</reference>
<name>A0A370GMB2_9BACI</name>
<gene>
    <name evidence="1" type="ORF">DFR59_10483</name>
</gene>
<evidence type="ECO:0000313" key="1">
    <source>
        <dbReference type="EMBL" id="RDI43033.1"/>
    </source>
</evidence>
<dbReference type="Proteomes" id="UP000255326">
    <property type="component" value="Unassembled WGS sequence"/>
</dbReference>
<dbReference type="Pfam" id="PF14178">
    <property type="entry name" value="YppF"/>
    <property type="match status" value="1"/>
</dbReference>
<accession>A0A370GMB2</accession>
<organism evidence="1 2">
    <name type="scientific">Falsibacillus pallidus</name>
    <dbReference type="NCBI Taxonomy" id="493781"/>
    <lineage>
        <taxon>Bacteria</taxon>
        <taxon>Bacillati</taxon>
        <taxon>Bacillota</taxon>
        <taxon>Bacilli</taxon>
        <taxon>Bacillales</taxon>
        <taxon>Bacillaceae</taxon>
        <taxon>Falsibacillus</taxon>
    </lineage>
</organism>
<dbReference type="EMBL" id="QQAY01000004">
    <property type="protein sequence ID" value="RDI43033.1"/>
    <property type="molecule type" value="Genomic_DNA"/>
</dbReference>
<keyword evidence="2" id="KW-1185">Reference proteome</keyword>